<dbReference type="GO" id="GO:0009306">
    <property type="term" value="P:protein secretion"/>
    <property type="evidence" value="ECO:0007669"/>
    <property type="project" value="InterPro"/>
</dbReference>
<name>A0A9X2AN89_9BURK</name>
<evidence type="ECO:0000313" key="3">
    <source>
        <dbReference type="EMBL" id="MCJ0764553.1"/>
    </source>
</evidence>
<feature type="transmembrane region" description="Helical" evidence="2">
    <location>
        <begin position="143"/>
        <end position="161"/>
    </location>
</feature>
<comment type="caution">
    <text evidence="3">The sequence shown here is derived from an EMBL/GenBank/DDBJ whole genome shotgun (WGS) entry which is preliminary data.</text>
</comment>
<feature type="transmembrane region" description="Helical" evidence="2">
    <location>
        <begin position="86"/>
        <end position="107"/>
    </location>
</feature>
<dbReference type="PRINTS" id="PR00950">
    <property type="entry name" value="TYPE3IMSPROT"/>
</dbReference>
<dbReference type="RefSeq" id="WP_243307213.1">
    <property type="nucleotide sequence ID" value="NZ_JALGBI010000001.1"/>
</dbReference>
<dbReference type="Pfam" id="PF01312">
    <property type="entry name" value="Bac_export_2"/>
    <property type="match status" value="1"/>
</dbReference>
<dbReference type="EMBL" id="JALGBI010000001">
    <property type="protein sequence ID" value="MCJ0764553.1"/>
    <property type="molecule type" value="Genomic_DNA"/>
</dbReference>
<reference evidence="3" key="1">
    <citation type="submission" date="2022-03" db="EMBL/GenBank/DDBJ databases">
        <authorList>
            <person name="Woo C.Y."/>
        </authorList>
    </citation>
    <scope>NUCLEOTIDE SEQUENCE</scope>
    <source>
        <strain evidence="3">CYS-02</strain>
    </source>
</reference>
<comment type="similarity">
    <text evidence="1">Belongs to the type III secretion exporter family.</text>
</comment>
<dbReference type="Gene3D" id="3.40.1690.10">
    <property type="entry name" value="secretion proteins EscU"/>
    <property type="match status" value="1"/>
</dbReference>
<evidence type="ECO:0000313" key="4">
    <source>
        <dbReference type="Proteomes" id="UP001139447"/>
    </source>
</evidence>
<dbReference type="SUPFAM" id="SSF160544">
    <property type="entry name" value="EscU C-terminal domain-like"/>
    <property type="match status" value="1"/>
</dbReference>
<organism evidence="3 4">
    <name type="scientific">Variovorax terrae</name>
    <dbReference type="NCBI Taxonomy" id="2923278"/>
    <lineage>
        <taxon>Bacteria</taxon>
        <taxon>Pseudomonadati</taxon>
        <taxon>Pseudomonadota</taxon>
        <taxon>Betaproteobacteria</taxon>
        <taxon>Burkholderiales</taxon>
        <taxon>Comamonadaceae</taxon>
        <taxon>Variovorax</taxon>
    </lineage>
</organism>
<evidence type="ECO:0000256" key="2">
    <source>
        <dbReference type="SAM" id="Phobius"/>
    </source>
</evidence>
<feature type="transmembrane region" description="Helical" evidence="2">
    <location>
        <begin position="190"/>
        <end position="211"/>
    </location>
</feature>
<accession>A0A9X2AN89</accession>
<keyword evidence="4" id="KW-1185">Reference proteome</keyword>
<dbReference type="PANTHER" id="PTHR30531:SF12">
    <property type="entry name" value="FLAGELLAR BIOSYNTHETIC PROTEIN FLHB"/>
    <property type="match status" value="1"/>
</dbReference>
<dbReference type="InterPro" id="IPR006135">
    <property type="entry name" value="T3SS_substrate_exporter"/>
</dbReference>
<dbReference type="InterPro" id="IPR029025">
    <property type="entry name" value="T3SS_substrate_exporter_C"/>
</dbReference>
<keyword evidence="2" id="KW-1133">Transmembrane helix</keyword>
<sequence length="362" mass="40573">MADQDLDRNENATPYKLLKARERGQAAKSTDAVSALVFVVAVIYLIWQGVDAVSVQFRTDQAALMQMHMVDGAAMWPLTQRLLRSAMYLLVPFFLALMLAAIVGNLVQTGPILSLEPLKADFDRINPSTGFKRVFSMRTLFDGARACVKLLLLFLVAYLALKSMLGQFYGLASLSPIGFLRALLADMGNLGLKMAFVLGLIALVDLIYTRYEFAKKMRMSRRELKDETKHRDGDPRIRARMRELRRELLARSLALQKTRNADVVITNPTHVAVALRYVHGEMESPQLLAKGAGHLAAAMREIAARHRIPVVQSPSLARRIYHDLPVENHVPPELYAQVARIIVWVLAMREQYHTRAAAGART</sequence>
<proteinExistence type="inferred from homology"/>
<feature type="transmembrane region" description="Helical" evidence="2">
    <location>
        <begin position="32"/>
        <end position="50"/>
    </location>
</feature>
<dbReference type="GO" id="GO:0005886">
    <property type="term" value="C:plasma membrane"/>
    <property type="evidence" value="ECO:0007669"/>
    <property type="project" value="TreeGrafter"/>
</dbReference>
<dbReference type="AlphaFoldDB" id="A0A9X2AN89"/>
<dbReference type="PANTHER" id="PTHR30531">
    <property type="entry name" value="FLAGELLAR BIOSYNTHETIC PROTEIN FLHB"/>
    <property type="match status" value="1"/>
</dbReference>
<protein>
    <submittedName>
        <fullName evidence="3">EscU/YscU/HrcU family type III secretion system export apparatus switch protein</fullName>
    </submittedName>
</protein>
<dbReference type="Proteomes" id="UP001139447">
    <property type="component" value="Unassembled WGS sequence"/>
</dbReference>
<keyword evidence="2" id="KW-0472">Membrane</keyword>
<evidence type="ECO:0000256" key="1">
    <source>
        <dbReference type="ARBA" id="ARBA00010690"/>
    </source>
</evidence>
<gene>
    <name evidence="3" type="ORF">MMF98_15145</name>
</gene>
<keyword evidence="2" id="KW-0812">Transmembrane</keyword>